<dbReference type="CDD" id="cd17908">
    <property type="entry name" value="FliM"/>
    <property type="match status" value="1"/>
</dbReference>
<evidence type="ECO:0000256" key="8">
    <source>
        <dbReference type="ARBA" id="ARBA00023136"/>
    </source>
</evidence>
<evidence type="ECO:0000256" key="1">
    <source>
        <dbReference type="ARBA" id="ARBA00004117"/>
    </source>
</evidence>
<keyword evidence="6" id="KW-0145">Chemotaxis</keyword>
<dbReference type="InterPro" id="IPR001543">
    <property type="entry name" value="FliN-like_C"/>
</dbReference>
<feature type="domain" description="Flagellar motor switch protein FliN-like C-terminal" evidence="11">
    <location>
        <begin position="244"/>
        <end position="313"/>
    </location>
</feature>
<feature type="region of interest" description="Disordered" evidence="10">
    <location>
        <begin position="332"/>
        <end position="440"/>
    </location>
</feature>
<name>A0A411YJH4_9ACTN</name>
<dbReference type="PANTHER" id="PTHR30034">
    <property type="entry name" value="FLAGELLAR MOTOR SWITCH PROTEIN FLIM"/>
    <property type="match status" value="1"/>
</dbReference>
<keyword evidence="8" id="KW-0472">Membrane</keyword>
<evidence type="ECO:0000256" key="9">
    <source>
        <dbReference type="ARBA" id="ARBA00023143"/>
    </source>
</evidence>
<protein>
    <recommendedName>
        <fullName evidence="4">Flagellar motor switch protein FliM</fullName>
    </recommendedName>
</protein>
<dbReference type="AlphaFoldDB" id="A0A411YJH4"/>
<organism evidence="12 13">
    <name type="scientific">Egibacter rhizosphaerae</name>
    <dbReference type="NCBI Taxonomy" id="1670831"/>
    <lineage>
        <taxon>Bacteria</taxon>
        <taxon>Bacillati</taxon>
        <taxon>Actinomycetota</taxon>
        <taxon>Nitriliruptoria</taxon>
        <taxon>Egibacterales</taxon>
        <taxon>Egibacteraceae</taxon>
        <taxon>Egibacter</taxon>
    </lineage>
</organism>
<dbReference type="InterPro" id="IPR036429">
    <property type="entry name" value="SpoA-like_sf"/>
</dbReference>
<comment type="similarity">
    <text evidence="3">Belongs to the FliM family.</text>
</comment>
<dbReference type="SUPFAM" id="SSF103039">
    <property type="entry name" value="CheC-like"/>
    <property type="match status" value="1"/>
</dbReference>
<comment type="subcellular location">
    <subcellularLocation>
        <location evidence="1">Bacterial flagellum basal body</location>
    </subcellularLocation>
    <subcellularLocation>
        <location evidence="2">Cell membrane</location>
        <topology evidence="2">Peripheral membrane protein</topology>
    </subcellularLocation>
</comment>
<evidence type="ECO:0000256" key="6">
    <source>
        <dbReference type="ARBA" id="ARBA00022500"/>
    </source>
</evidence>
<dbReference type="Gene3D" id="2.30.330.10">
    <property type="entry name" value="SpoA-like"/>
    <property type="match status" value="1"/>
</dbReference>
<evidence type="ECO:0000256" key="5">
    <source>
        <dbReference type="ARBA" id="ARBA00022475"/>
    </source>
</evidence>
<keyword evidence="9" id="KW-0975">Bacterial flagellum</keyword>
<proteinExistence type="inferred from homology"/>
<evidence type="ECO:0000259" key="11">
    <source>
        <dbReference type="Pfam" id="PF01052"/>
    </source>
</evidence>
<evidence type="ECO:0000256" key="3">
    <source>
        <dbReference type="ARBA" id="ARBA00011049"/>
    </source>
</evidence>
<accession>A0A411YJH4</accession>
<feature type="compositionally biased region" description="Acidic residues" evidence="10">
    <location>
        <begin position="406"/>
        <end position="415"/>
    </location>
</feature>
<evidence type="ECO:0000256" key="7">
    <source>
        <dbReference type="ARBA" id="ARBA00022779"/>
    </source>
</evidence>
<dbReference type="RefSeq" id="WP_131156239.1">
    <property type="nucleotide sequence ID" value="NZ_CP036402.1"/>
</dbReference>
<dbReference type="Gene3D" id="3.40.1550.10">
    <property type="entry name" value="CheC-like"/>
    <property type="match status" value="1"/>
</dbReference>
<evidence type="ECO:0000256" key="4">
    <source>
        <dbReference type="ARBA" id="ARBA00021898"/>
    </source>
</evidence>
<dbReference type="PRINTS" id="PR00955">
    <property type="entry name" value="FLGMOTORFLIM"/>
</dbReference>
<dbReference type="GO" id="GO:0005886">
    <property type="term" value="C:plasma membrane"/>
    <property type="evidence" value="ECO:0007669"/>
    <property type="project" value="UniProtKB-SubCell"/>
</dbReference>
<keyword evidence="13" id="KW-1185">Reference proteome</keyword>
<dbReference type="OrthoDB" id="5241113at2"/>
<keyword evidence="7" id="KW-0283">Flagellar rotation</keyword>
<gene>
    <name evidence="12" type="ORF">ER308_17830</name>
</gene>
<evidence type="ECO:0000313" key="12">
    <source>
        <dbReference type="EMBL" id="QBI21246.1"/>
    </source>
</evidence>
<feature type="compositionally biased region" description="Basic and acidic residues" evidence="10">
    <location>
        <begin position="376"/>
        <end position="391"/>
    </location>
</feature>
<feature type="compositionally biased region" description="Polar residues" evidence="10">
    <location>
        <begin position="356"/>
        <end position="367"/>
    </location>
</feature>
<sequence>MLADLGDASRASEQAEPEGVAPYDFRRPSLISREDARSLEVAHELFTRRLATAWGSALRAIVSVDPLAVDQVPYDDYIRSMPYPNVLGAVGLPPLPGGALLEVNTQLALMMVDRLLGGQGALSDGRTELQRRPTDLEGALVRDLLDGATSALTVALSEVTDSAELFSLDYNPQHVQIAAPSDMVFVLSFRVSISQGIDTEGLLSVCYPALTLKPILEELSRQTMGGPGAFESDPAASRALLLGRLDDVDVDLSVRLTDSMVPAGDLERLAVGDVLRLDHRLGQPARGLAGDAEVLLGHLGKRGRRLAFQVSEWTPPRMPLSGEQLALNAGASDPAMGAAADRDAAGAKPGMRETHGQGTDETASTGSGPDGAPLEAARRNGDGSTETGERPARRRGSAGTERDEAADGSGSDEDREAARARRRARRERRTDRSDDEQEQA</sequence>
<dbReference type="EMBL" id="CP036402">
    <property type="protein sequence ID" value="QBI21246.1"/>
    <property type="molecule type" value="Genomic_DNA"/>
</dbReference>
<dbReference type="Pfam" id="PF02154">
    <property type="entry name" value="FliM"/>
    <property type="match status" value="1"/>
</dbReference>
<dbReference type="Proteomes" id="UP000291469">
    <property type="component" value="Chromosome"/>
</dbReference>
<keyword evidence="5" id="KW-1003">Cell membrane</keyword>
<dbReference type="InterPro" id="IPR001689">
    <property type="entry name" value="Flag_FliM"/>
</dbReference>
<reference evidence="12 13" key="1">
    <citation type="submission" date="2019-01" db="EMBL/GenBank/DDBJ databases">
        <title>Egibacter rhizosphaerae EGI 80759T.</title>
        <authorList>
            <person name="Chen D.-D."/>
            <person name="Tian Y."/>
            <person name="Jiao J.-Y."/>
            <person name="Zhang X.-T."/>
            <person name="Zhang Y.-G."/>
            <person name="Zhang Y."/>
            <person name="Xiao M."/>
            <person name="Shu W.-S."/>
            <person name="Li W.-J."/>
        </authorList>
    </citation>
    <scope>NUCLEOTIDE SEQUENCE [LARGE SCALE GENOMIC DNA]</scope>
    <source>
        <strain evidence="12 13">EGI 80759</strain>
    </source>
</reference>
<evidence type="ECO:0000313" key="13">
    <source>
        <dbReference type="Proteomes" id="UP000291469"/>
    </source>
</evidence>
<dbReference type="InterPro" id="IPR028976">
    <property type="entry name" value="CheC-like_sf"/>
</dbReference>
<dbReference type="GO" id="GO:0003774">
    <property type="term" value="F:cytoskeletal motor activity"/>
    <property type="evidence" value="ECO:0007669"/>
    <property type="project" value="InterPro"/>
</dbReference>
<dbReference type="Pfam" id="PF01052">
    <property type="entry name" value="FliMN_C"/>
    <property type="match status" value="1"/>
</dbReference>
<dbReference type="GO" id="GO:0071978">
    <property type="term" value="P:bacterial-type flagellum-dependent swarming motility"/>
    <property type="evidence" value="ECO:0007669"/>
    <property type="project" value="TreeGrafter"/>
</dbReference>
<dbReference type="SUPFAM" id="SSF101801">
    <property type="entry name" value="Surface presentation of antigens (SPOA)"/>
    <property type="match status" value="1"/>
</dbReference>
<evidence type="ECO:0000256" key="10">
    <source>
        <dbReference type="SAM" id="MobiDB-lite"/>
    </source>
</evidence>
<dbReference type="PANTHER" id="PTHR30034:SF6">
    <property type="entry name" value="YOP PROTEINS TRANSLOCATION PROTEIN Q"/>
    <property type="match status" value="1"/>
</dbReference>
<dbReference type="GO" id="GO:0050918">
    <property type="term" value="P:positive chemotaxis"/>
    <property type="evidence" value="ECO:0007669"/>
    <property type="project" value="TreeGrafter"/>
</dbReference>
<dbReference type="GO" id="GO:0009425">
    <property type="term" value="C:bacterial-type flagellum basal body"/>
    <property type="evidence" value="ECO:0007669"/>
    <property type="project" value="UniProtKB-SubCell"/>
</dbReference>
<evidence type="ECO:0000256" key="2">
    <source>
        <dbReference type="ARBA" id="ARBA00004202"/>
    </source>
</evidence>
<feature type="compositionally biased region" description="Basic and acidic residues" evidence="10">
    <location>
        <begin position="340"/>
        <end position="355"/>
    </location>
</feature>
<dbReference type="KEGG" id="erz:ER308_17830"/>